<gene>
    <name evidence="2" type="ORF">AB3N04_20105</name>
</gene>
<proteinExistence type="predicted"/>
<sequence length="270" mass="31156">MKVRKLLYTLGFMVGVSLVLIIIQMSQFHSLKNEMENMHHQVMGVDSTMSQLFSEVHSLQVANQLIGHIDFSTRYPEVYEAPFNVTLTWSFNEIETDASVFLLTRKLDDSEWNTFDAINHEGLHYEATIEVDSNEEYEYQIMSKGNIARSSGIEYLPIDAYSHQPLRFESNAYTQDSTDAITSYEATFSQLNEQPDYFKVREAIAIVDFGDGEVIKVPLEKQTHGNYDHWSLQLDDANIYEITLDVTYGNGKRDSGTIYPDGEYDHRFFY</sequence>
<dbReference type="AlphaFoldDB" id="A0AB39BTB9"/>
<evidence type="ECO:0000313" key="2">
    <source>
        <dbReference type="EMBL" id="XDI36944.1"/>
    </source>
</evidence>
<dbReference type="EMBL" id="CP162551">
    <property type="protein sequence ID" value="XDI36944.1"/>
    <property type="molecule type" value="Genomic_DNA"/>
</dbReference>
<feature type="transmembrane region" description="Helical" evidence="1">
    <location>
        <begin position="6"/>
        <end position="23"/>
    </location>
</feature>
<name>A0AB39BTB9_9BACI</name>
<organism evidence="2">
    <name type="scientific">Alkalihalophilus sp. As8PL</name>
    <dbReference type="NCBI Taxonomy" id="3237103"/>
    <lineage>
        <taxon>Bacteria</taxon>
        <taxon>Bacillati</taxon>
        <taxon>Bacillota</taxon>
        <taxon>Bacilli</taxon>
        <taxon>Bacillales</taxon>
        <taxon>Bacillaceae</taxon>
        <taxon>Alkalihalophilus</taxon>
    </lineage>
</organism>
<protein>
    <submittedName>
        <fullName evidence="2">Uncharacterized protein</fullName>
    </submittedName>
</protein>
<keyword evidence="1" id="KW-0812">Transmembrane</keyword>
<keyword evidence="1" id="KW-1133">Transmembrane helix</keyword>
<evidence type="ECO:0000256" key="1">
    <source>
        <dbReference type="SAM" id="Phobius"/>
    </source>
</evidence>
<accession>A0AB39BTB9</accession>
<keyword evidence="1" id="KW-0472">Membrane</keyword>
<dbReference type="RefSeq" id="WP_368504324.1">
    <property type="nucleotide sequence ID" value="NZ_CP162551.1"/>
</dbReference>
<reference evidence="2" key="1">
    <citation type="submission" date="2024-07" db="EMBL/GenBank/DDBJ databases">
        <title>Identification and characteristics of an arsenic-resistant bacterial isolate, which belongs to a novel species.</title>
        <authorList>
            <person name="Juszczyk A."/>
            <person name="Kowalczyk A."/>
            <person name="Was K."/>
            <person name="Kosowicz W."/>
            <person name="Budzyn A."/>
            <person name="Latowski D."/>
        </authorList>
    </citation>
    <scope>NUCLEOTIDE SEQUENCE</scope>
    <source>
        <strain evidence="2">As8PL</strain>
    </source>
</reference>